<dbReference type="GeneID" id="23859691"/>
<dbReference type="KEGG" id="tbg:TbgDal_IV2680"/>
<evidence type="ECO:0000313" key="2">
    <source>
        <dbReference type="EMBL" id="CBH10567.1"/>
    </source>
</evidence>
<evidence type="ECO:0000256" key="1">
    <source>
        <dbReference type="SAM" id="Phobius"/>
    </source>
</evidence>
<gene>
    <name evidence="2" type="ORF">TbgDal_IV2680</name>
</gene>
<reference evidence="3" key="1">
    <citation type="journal article" date="2010" name="PLoS Negl. Trop. Dis.">
        <title>The genome sequence of Trypanosoma brucei gambiense, causative agent of chronic human african trypanosomiasis.</title>
        <authorList>
            <person name="Jackson A.P."/>
            <person name="Sanders M."/>
            <person name="Berry A."/>
            <person name="McQuillan J."/>
            <person name="Aslett M.A."/>
            <person name="Quail M.A."/>
            <person name="Chukualim B."/>
            <person name="Capewell P."/>
            <person name="MacLeod A."/>
            <person name="Melville S.E."/>
            <person name="Gibson W."/>
            <person name="Barry J.D."/>
            <person name="Berriman M."/>
            <person name="Hertz-Fowler C."/>
        </authorList>
    </citation>
    <scope>NUCLEOTIDE SEQUENCE [LARGE SCALE GENOMIC DNA]</scope>
    <source>
        <strain evidence="3">MHOM/CI/86/DAL972</strain>
    </source>
</reference>
<protein>
    <submittedName>
        <fullName evidence="2">Uncharacterized protein</fullName>
    </submittedName>
</protein>
<dbReference type="EMBL" id="FN554967">
    <property type="protein sequence ID" value="CBH10567.1"/>
    <property type="molecule type" value="Genomic_DNA"/>
</dbReference>
<name>C9ZMR4_TRYB9</name>
<dbReference type="AlphaFoldDB" id="C9ZMR4"/>
<dbReference type="RefSeq" id="XP_011772856.1">
    <property type="nucleotide sequence ID" value="XM_011774554.1"/>
</dbReference>
<dbReference type="Proteomes" id="UP000002316">
    <property type="component" value="Chromosome 4"/>
</dbReference>
<feature type="transmembrane region" description="Helical" evidence="1">
    <location>
        <begin position="75"/>
        <end position="96"/>
    </location>
</feature>
<keyword evidence="1" id="KW-1133">Transmembrane helix</keyword>
<sequence>MHTNRNPYTRCMQYVLFVAERKKKMEGGRDKEERKLMALLPVPFYSVLYLTLDFCDLTFICFILFFHSLSSVDSFVSLFFSFHLFPFLLSCPSLLFHTHARSICMLMCVIYRVSLEISVVKCV</sequence>
<keyword evidence="1" id="KW-0472">Membrane</keyword>
<evidence type="ECO:0000313" key="3">
    <source>
        <dbReference type="Proteomes" id="UP000002316"/>
    </source>
</evidence>
<feature type="transmembrane region" description="Helical" evidence="1">
    <location>
        <begin position="44"/>
        <end position="69"/>
    </location>
</feature>
<proteinExistence type="predicted"/>
<keyword evidence="1" id="KW-0812">Transmembrane</keyword>
<organism evidence="2 3">
    <name type="scientific">Trypanosoma brucei gambiense (strain MHOM/CI/86/DAL972)</name>
    <dbReference type="NCBI Taxonomy" id="679716"/>
    <lineage>
        <taxon>Eukaryota</taxon>
        <taxon>Discoba</taxon>
        <taxon>Euglenozoa</taxon>
        <taxon>Kinetoplastea</taxon>
        <taxon>Metakinetoplastina</taxon>
        <taxon>Trypanosomatida</taxon>
        <taxon>Trypanosomatidae</taxon>
        <taxon>Trypanosoma</taxon>
    </lineage>
</organism>
<accession>C9ZMR4</accession>